<name>A0A9W6PFA5_9ACTN</name>
<evidence type="ECO:0000313" key="2">
    <source>
        <dbReference type="Proteomes" id="UP001165143"/>
    </source>
</evidence>
<dbReference type="OrthoDB" id="4272633at2"/>
<comment type="caution">
    <text evidence="1">The sequence shown here is derived from an EMBL/GenBank/DDBJ whole genome shotgun (WGS) entry which is preliminary data.</text>
</comment>
<accession>A0A9W6PFA5</accession>
<reference evidence="1" key="1">
    <citation type="submission" date="2023-02" db="EMBL/GenBank/DDBJ databases">
        <title>Kitasatospora phosalacinea NBRC 14362.</title>
        <authorList>
            <person name="Ichikawa N."/>
            <person name="Sato H."/>
            <person name="Tonouchi N."/>
        </authorList>
    </citation>
    <scope>NUCLEOTIDE SEQUENCE</scope>
    <source>
        <strain evidence="1">NBRC 14362</strain>
    </source>
</reference>
<dbReference type="Proteomes" id="UP001165143">
    <property type="component" value="Unassembled WGS sequence"/>
</dbReference>
<organism evidence="1 2">
    <name type="scientific">Kitasatospora phosalacinea</name>
    <dbReference type="NCBI Taxonomy" id="2065"/>
    <lineage>
        <taxon>Bacteria</taxon>
        <taxon>Bacillati</taxon>
        <taxon>Actinomycetota</taxon>
        <taxon>Actinomycetes</taxon>
        <taxon>Kitasatosporales</taxon>
        <taxon>Streptomycetaceae</taxon>
        <taxon>Kitasatospora</taxon>
    </lineage>
</organism>
<protein>
    <submittedName>
        <fullName evidence="1">Uncharacterized protein</fullName>
    </submittedName>
</protein>
<gene>
    <name evidence="1" type="ORF">Kpho01_18480</name>
</gene>
<proteinExistence type="predicted"/>
<dbReference type="RefSeq" id="WP_033250975.1">
    <property type="nucleotide sequence ID" value="NZ_BSRX01000009.1"/>
</dbReference>
<evidence type="ECO:0000313" key="1">
    <source>
        <dbReference type="EMBL" id="GLW53837.1"/>
    </source>
</evidence>
<sequence length="64" mass="7000">MAPRKTSPTKAAQANDRLPCPRCQGTGWVTESVYAGRTRREVGETDAICSRCLSTGIDPTPDRY</sequence>
<dbReference type="AlphaFoldDB" id="A0A9W6PFA5"/>
<dbReference type="EMBL" id="BSRX01000009">
    <property type="protein sequence ID" value="GLW53837.1"/>
    <property type="molecule type" value="Genomic_DNA"/>
</dbReference>